<proteinExistence type="predicted"/>
<dbReference type="RefSeq" id="WP_137726633.1">
    <property type="nucleotide sequence ID" value="NZ_CP029709.1"/>
</dbReference>
<gene>
    <name evidence="1" type="ORF">DKM28_00990</name>
</gene>
<protein>
    <submittedName>
        <fullName evidence="1">Uncharacterized protein</fullName>
    </submittedName>
</protein>
<evidence type="ECO:0000313" key="2">
    <source>
        <dbReference type="Proteomes" id="UP000300067"/>
    </source>
</evidence>
<name>A0A4P8QV93_METMZ</name>
<dbReference type="EMBL" id="CP029709">
    <property type="protein sequence ID" value="QCR14816.1"/>
    <property type="molecule type" value="Genomic_DNA"/>
</dbReference>
<reference evidence="1 2" key="1">
    <citation type="submission" date="2018-05" db="EMBL/GenBank/DDBJ databases">
        <title>Methanosarcina gilichinskyana sp. nov., a novel methanogenic archaeon isolated from Holocene permafrost, North East Russia.</title>
        <authorList>
            <person name="Oshurkova V."/>
            <person name="Meer M."/>
            <person name="Bochkareva O."/>
            <person name="Shcherbakova V."/>
        </authorList>
    </citation>
    <scope>NUCLEOTIDE SEQUENCE [LARGE SCALE GENOMIC DNA]</scope>
    <source>
        <strain evidence="1 2">JL01</strain>
    </source>
</reference>
<dbReference type="Proteomes" id="UP000300067">
    <property type="component" value="Chromosome"/>
</dbReference>
<accession>A0A4P8QV93</accession>
<dbReference type="AlphaFoldDB" id="A0A4P8QV93"/>
<evidence type="ECO:0000313" key="1">
    <source>
        <dbReference type="EMBL" id="QCR14816.1"/>
    </source>
</evidence>
<sequence>MEYNIEELRDFIKQINEKFDKLVEITDNNIEKIDDYDIRYYLLSAIDTIDDNATFVEDEKGGWSDYDFLIEKYNEIQKNFEKGKRDVGH</sequence>
<organism evidence="1 2">
    <name type="scientific">Methanosarcina mazei</name>
    <name type="common">Methanosarcina frisia</name>
    <dbReference type="NCBI Taxonomy" id="2209"/>
    <lineage>
        <taxon>Archaea</taxon>
        <taxon>Methanobacteriati</taxon>
        <taxon>Methanobacteriota</taxon>
        <taxon>Stenosarchaea group</taxon>
        <taxon>Methanomicrobia</taxon>
        <taxon>Methanosarcinales</taxon>
        <taxon>Methanosarcinaceae</taxon>
        <taxon>Methanosarcina</taxon>
    </lineage>
</organism>